<dbReference type="PANTHER" id="PTHR33360:SF2">
    <property type="entry name" value="TRANSPOSASE FOR INSERTION SEQUENCE ELEMENT IS200"/>
    <property type="match status" value="1"/>
</dbReference>
<dbReference type="Pfam" id="PF01797">
    <property type="entry name" value="Y1_Tnp"/>
    <property type="match status" value="1"/>
</dbReference>
<dbReference type="STRING" id="279824.SAMN03080617_00719"/>
<dbReference type="EMBL" id="FMXE01000004">
    <property type="protein sequence ID" value="SDA49429.1"/>
    <property type="molecule type" value="Genomic_DNA"/>
</dbReference>
<dbReference type="RefSeq" id="WP_092728568.1">
    <property type="nucleotide sequence ID" value="NZ_FMXE01000004.1"/>
</dbReference>
<evidence type="ECO:0000313" key="2">
    <source>
        <dbReference type="EMBL" id="SDA49429.1"/>
    </source>
</evidence>
<dbReference type="GO" id="GO:0004803">
    <property type="term" value="F:transposase activity"/>
    <property type="evidence" value="ECO:0007669"/>
    <property type="project" value="InterPro"/>
</dbReference>
<name>A0A1G5VUB8_9BACT</name>
<sequence>MPNTYSKMYCQAVFAVKYRKAVIQDSFKSELYAVIGNLINETGAKTLIVNGHFDHVHCLFRFFPKQAISEIMKNAKSKSSKWLNESKLLEHRFEWQSGFSSFTYSEKEIAGVFNYVKNQEIHHQKMTFREEYPMMLKAHNVEFSPEYLFKELE</sequence>
<dbReference type="OrthoDB" id="9797997at2"/>
<keyword evidence="3" id="KW-1185">Reference proteome</keyword>
<dbReference type="Gene3D" id="3.30.70.1290">
    <property type="entry name" value="Transposase IS200-like"/>
    <property type="match status" value="1"/>
</dbReference>
<evidence type="ECO:0000259" key="1">
    <source>
        <dbReference type="SMART" id="SM01321"/>
    </source>
</evidence>
<dbReference type="InterPro" id="IPR036515">
    <property type="entry name" value="Transposase_17_sf"/>
</dbReference>
<gene>
    <name evidence="2" type="ORF">SAMN03080617_00719</name>
</gene>
<dbReference type="GO" id="GO:0006313">
    <property type="term" value="P:DNA transposition"/>
    <property type="evidence" value="ECO:0007669"/>
    <property type="project" value="InterPro"/>
</dbReference>
<proteinExistence type="predicted"/>
<dbReference type="AlphaFoldDB" id="A0A1G5VUB8"/>
<dbReference type="SUPFAM" id="SSF143422">
    <property type="entry name" value="Transposase IS200-like"/>
    <property type="match status" value="1"/>
</dbReference>
<dbReference type="GO" id="GO:0003677">
    <property type="term" value="F:DNA binding"/>
    <property type="evidence" value="ECO:0007669"/>
    <property type="project" value="InterPro"/>
</dbReference>
<dbReference type="Proteomes" id="UP000198756">
    <property type="component" value="Unassembled WGS sequence"/>
</dbReference>
<dbReference type="NCBIfam" id="NF033573">
    <property type="entry name" value="transpos_IS200"/>
    <property type="match status" value="1"/>
</dbReference>
<feature type="domain" description="Transposase IS200-like" evidence="1">
    <location>
        <begin position="5"/>
        <end position="119"/>
    </location>
</feature>
<reference evidence="3" key="1">
    <citation type="submission" date="2016-10" db="EMBL/GenBank/DDBJ databases">
        <authorList>
            <person name="Varghese N."/>
            <person name="Submissions S."/>
        </authorList>
    </citation>
    <scope>NUCLEOTIDE SEQUENCE [LARGE SCALE GENOMIC DNA]</scope>
    <source>
        <strain evidence="3">DSM 22703</strain>
    </source>
</reference>
<dbReference type="InterPro" id="IPR002686">
    <property type="entry name" value="Transposase_17"/>
</dbReference>
<accession>A0A1G5VUB8</accession>
<dbReference type="PANTHER" id="PTHR33360">
    <property type="entry name" value="TRANSPOSASE FOR INSERTION SEQUENCE ELEMENT IS200"/>
    <property type="match status" value="1"/>
</dbReference>
<protein>
    <submittedName>
        <fullName evidence="2">REP element-mobilizing transposase RayT</fullName>
    </submittedName>
</protein>
<dbReference type="SMART" id="SM01321">
    <property type="entry name" value="Y1_Tnp"/>
    <property type="match status" value="1"/>
</dbReference>
<evidence type="ECO:0000313" key="3">
    <source>
        <dbReference type="Proteomes" id="UP000198756"/>
    </source>
</evidence>
<organism evidence="2 3">
    <name type="scientific">Algoriphagus alkaliphilus</name>
    <dbReference type="NCBI Taxonomy" id="279824"/>
    <lineage>
        <taxon>Bacteria</taxon>
        <taxon>Pseudomonadati</taxon>
        <taxon>Bacteroidota</taxon>
        <taxon>Cytophagia</taxon>
        <taxon>Cytophagales</taxon>
        <taxon>Cyclobacteriaceae</taxon>
        <taxon>Algoriphagus</taxon>
    </lineage>
</organism>